<proteinExistence type="predicted"/>
<dbReference type="Proteomes" id="UP001165065">
    <property type="component" value="Unassembled WGS sequence"/>
</dbReference>
<accession>A0A9W7G120</accession>
<evidence type="ECO:0000256" key="1">
    <source>
        <dbReference type="SAM" id="MobiDB-lite"/>
    </source>
</evidence>
<organism evidence="2 3">
    <name type="scientific">Triparma columacea</name>
    <dbReference type="NCBI Taxonomy" id="722753"/>
    <lineage>
        <taxon>Eukaryota</taxon>
        <taxon>Sar</taxon>
        <taxon>Stramenopiles</taxon>
        <taxon>Ochrophyta</taxon>
        <taxon>Bolidophyceae</taxon>
        <taxon>Parmales</taxon>
        <taxon>Triparmaceae</taxon>
        <taxon>Triparma</taxon>
    </lineage>
</organism>
<dbReference type="EMBL" id="BRYA01000661">
    <property type="protein sequence ID" value="GMI28307.1"/>
    <property type="molecule type" value="Genomic_DNA"/>
</dbReference>
<reference evidence="3" key="1">
    <citation type="journal article" date="2023" name="Commun. Biol.">
        <title>Genome analysis of Parmales, the sister group of diatoms, reveals the evolutionary specialization of diatoms from phago-mixotrophs to photoautotrophs.</title>
        <authorList>
            <person name="Ban H."/>
            <person name="Sato S."/>
            <person name="Yoshikawa S."/>
            <person name="Yamada K."/>
            <person name="Nakamura Y."/>
            <person name="Ichinomiya M."/>
            <person name="Sato N."/>
            <person name="Blanc-Mathieu R."/>
            <person name="Endo H."/>
            <person name="Kuwata A."/>
            <person name="Ogata H."/>
        </authorList>
    </citation>
    <scope>NUCLEOTIDE SEQUENCE [LARGE SCALE GENOMIC DNA]</scope>
</reference>
<keyword evidence="3" id="KW-1185">Reference proteome</keyword>
<name>A0A9W7G120_9STRA</name>
<feature type="compositionally biased region" description="Low complexity" evidence="1">
    <location>
        <begin position="67"/>
        <end position="94"/>
    </location>
</feature>
<evidence type="ECO:0000313" key="3">
    <source>
        <dbReference type="Proteomes" id="UP001165065"/>
    </source>
</evidence>
<sequence length="355" mass="38671">MKNSKQKVVFGQKRIDDPFSRGMISGGCFKSPRGDNPNPFLGSKMGSEPMQDSGSTVGSWGVGGSFEGKQQQQQSTSFFAQGSPSSPFAWPSSSFANKDKQSLSASFANKEQKLSSSSFAQPSSSFATPLPFEFKKEGVVSFAPPPSAPKMVFAPPLHSPPPPPRARPAPVSKLSLQQRLEQECLFTPSCRRDVYRVLCATPGKPLRAASVAPPTNFPASPPLLWAVKIGTEVPQGEGGSPSIVLVRRDSNTSNEDVMRLVKLIEEVGKPNMVGIAFTEAFERVLANEYAPFWTDEDSAKLSVPFSVAFGNELSPRLDIAHVIRSREMRREEVEWAKGIPGMRPYLEMLEIFQGA</sequence>
<protein>
    <submittedName>
        <fullName evidence="2">Uncharacterized protein</fullName>
    </submittedName>
</protein>
<evidence type="ECO:0000313" key="2">
    <source>
        <dbReference type="EMBL" id="GMI28307.1"/>
    </source>
</evidence>
<comment type="caution">
    <text evidence="2">The sequence shown here is derived from an EMBL/GenBank/DDBJ whole genome shotgun (WGS) entry which is preliminary data.</text>
</comment>
<dbReference type="OrthoDB" id="10267951at2759"/>
<feature type="region of interest" description="Disordered" evidence="1">
    <location>
        <begin position="21"/>
        <end position="94"/>
    </location>
</feature>
<gene>
    <name evidence="2" type="ORF">TrCOL_g13061</name>
</gene>
<dbReference type="AlphaFoldDB" id="A0A9W7G120"/>